<comment type="caution">
    <text evidence="2">The sequence shown here is derived from an EMBL/GenBank/DDBJ whole genome shotgun (WGS) entry which is preliminary data.</text>
</comment>
<dbReference type="EMBL" id="JARBHB010000015">
    <property type="protein sequence ID" value="KAJ8867774.1"/>
    <property type="molecule type" value="Genomic_DNA"/>
</dbReference>
<name>A0ABQ9G5P4_9NEOP</name>
<feature type="compositionally biased region" description="Basic and acidic residues" evidence="1">
    <location>
        <begin position="78"/>
        <end position="88"/>
    </location>
</feature>
<organism evidence="2 3">
    <name type="scientific">Dryococelus australis</name>
    <dbReference type="NCBI Taxonomy" id="614101"/>
    <lineage>
        <taxon>Eukaryota</taxon>
        <taxon>Metazoa</taxon>
        <taxon>Ecdysozoa</taxon>
        <taxon>Arthropoda</taxon>
        <taxon>Hexapoda</taxon>
        <taxon>Insecta</taxon>
        <taxon>Pterygota</taxon>
        <taxon>Neoptera</taxon>
        <taxon>Polyneoptera</taxon>
        <taxon>Phasmatodea</taxon>
        <taxon>Verophasmatodea</taxon>
        <taxon>Anareolatae</taxon>
        <taxon>Phasmatidae</taxon>
        <taxon>Eurycanthinae</taxon>
        <taxon>Dryococelus</taxon>
    </lineage>
</organism>
<feature type="region of interest" description="Disordered" evidence="1">
    <location>
        <begin position="78"/>
        <end position="104"/>
    </location>
</feature>
<gene>
    <name evidence="2" type="ORF">PR048_031577</name>
</gene>
<feature type="compositionally biased region" description="Polar residues" evidence="1">
    <location>
        <begin position="433"/>
        <end position="452"/>
    </location>
</feature>
<protein>
    <submittedName>
        <fullName evidence="2">Uncharacterized protein</fullName>
    </submittedName>
</protein>
<accession>A0ABQ9G5P4</accession>
<evidence type="ECO:0000256" key="1">
    <source>
        <dbReference type="SAM" id="MobiDB-lite"/>
    </source>
</evidence>
<evidence type="ECO:0000313" key="3">
    <source>
        <dbReference type="Proteomes" id="UP001159363"/>
    </source>
</evidence>
<feature type="region of interest" description="Disordered" evidence="1">
    <location>
        <begin position="430"/>
        <end position="452"/>
    </location>
</feature>
<sequence length="652" mass="73217">MSSRLWRSEAMPHRSYAQGCELACSVPVALRVPMGRELQISRYHLKTEWTLNPHAFVVSLSLNYSWFDKPWAALSQSEARKEHRRNEKGGGGNQPTTGIVRHDSHLGKSGVTRLKLNPVCLGVSNNNGRINDGTRGHEERNSLAISSPRRTAIKRVNNRAIWSVARNSGIGRRGAVNPWRVRATRVRFPAGHPDFGFPWFPEITPGEYWDGSLTKAMADSFPILPQSLFPVQLAPSLMTSLASGTYCAKPSGKRSWRKVILSLGHPCGIETDASPSFSKHAFLAKDRHITEHVNISRTTFENRIRLEIASQKLYSHTHKTAYDRVKRCRERKTIVKASERFSVDAEVYPMWLQVALKQGPFKSAQFIVNSLYGLTCQQDGVSDQKNTGSPFANQRIATYSPADTLLKLSAICRDRKNSRVQRPHKHIAKNWSEALSASKQTSPGRPSASDITDGNAAKEAFVVATLHRQDVQRWGRAVRRHASSLQPTASWTRQSLGDATATQLHFRNNVPTALSPRARPSRVGWASATAFMNACLSAYCYSENMQNVLQSKGRDERDFRDELYFNCGSGVITQLIRSWTFTVGRAHYTVCSDCIKVERRKRDLLRISTPESTSELLYNRVHSTADRRRSMTFLTAGSPISSRRSDLNSRVN</sequence>
<keyword evidence="3" id="KW-1185">Reference proteome</keyword>
<proteinExistence type="predicted"/>
<evidence type="ECO:0000313" key="2">
    <source>
        <dbReference type="EMBL" id="KAJ8867774.1"/>
    </source>
</evidence>
<dbReference type="Proteomes" id="UP001159363">
    <property type="component" value="Chromosome 14"/>
</dbReference>
<reference evidence="2 3" key="1">
    <citation type="submission" date="2023-02" db="EMBL/GenBank/DDBJ databases">
        <title>LHISI_Scaffold_Assembly.</title>
        <authorList>
            <person name="Stuart O.P."/>
            <person name="Cleave R."/>
            <person name="Magrath M.J.L."/>
            <person name="Mikheyev A.S."/>
        </authorList>
    </citation>
    <scope>NUCLEOTIDE SEQUENCE [LARGE SCALE GENOMIC DNA]</scope>
    <source>
        <strain evidence="2">Daus_M_001</strain>
        <tissue evidence="2">Leg muscle</tissue>
    </source>
</reference>